<dbReference type="Proteomes" id="UP001162098">
    <property type="component" value="Segment"/>
</dbReference>
<dbReference type="KEGG" id="vg:80543622"/>
<protein>
    <submittedName>
        <fullName evidence="1">Uncharacterized protein</fullName>
    </submittedName>
</protein>
<reference evidence="1 2" key="1">
    <citation type="submission" date="2020-09" db="EMBL/GenBank/DDBJ databases">
        <authorList>
            <person name="Zhang R."/>
            <person name="Garcia K."/>
            <person name="Ogata H."/>
        </authorList>
    </citation>
    <scope>NUCLEOTIDE SEQUENCE [LARGE SCALE GENOMIC DNA]</scope>
    <source>
        <strain evidence="2">stheno</strain>
    </source>
</reference>
<evidence type="ECO:0000313" key="1">
    <source>
        <dbReference type="EMBL" id="QPB44426.1"/>
    </source>
</evidence>
<name>A0A7S7YEQ6_9VIRU</name>
<sequence length="241" mass="27667">MSTIKSLIQRMPHGPNVPDKSHLPPHYIHPDITIVLSDGRKCRYHSFALCALSDYFARGLEFASNVPFEPRFDDHESWAVVTALHFAYETPTKERPLNVTVEDFVRLSSFLGFIQMPMPEHVRVERVEAWRLSRNSIRLRFYDCSGGIARHFETELEDQGRVPRQFINELCEYVGVPPNIKTFSFGTAARVYTTSSGRNKTYAEQVGRIDGHEVLFDYKPIGESWHSIFQRVVCACFGVPL</sequence>
<organism evidence="1 2">
    <name type="scientific">Medusavirus stheno T3</name>
    <dbReference type="NCBI Taxonomy" id="3069717"/>
    <lineage>
        <taxon>Viruses</taxon>
        <taxon>Varidnaviria</taxon>
        <taxon>Bamfordvirae</taxon>
        <taxon>Nucleocytoviricota</taxon>
        <taxon>Megaviricetes</taxon>
        <taxon>Mamonoviridae</taxon>
        <taxon>Medusavirus</taxon>
        <taxon>Medusavirus sthenus</taxon>
    </lineage>
</organism>
<proteinExistence type="predicted"/>
<accession>A0A7S7YEQ6</accession>
<evidence type="ECO:0000313" key="2">
    <source>
        <dbReference type="Proteomes" id="UP001162098"/>
    </source>
</evidence>
<dbReference type="EMBL" id="MW018138">
    <property type="protein sequence ID" value="QPB44426.1"/>
    <property type="molecule type" value="Genomic_DNA"/>
</dbReference>
<keyword evidence="2" id="KW-1185">Reference proteome</keyword>